<organism evidence="1 2">
    <name type="scientific">Puccinia graminis f. sp. tritici</name>
    <dbReference type="NCBI Taxonomy" id="56615"/>
    <lineage>
        <taxon>Eukaryota</taxon>
        <taxon>Fungi</taxon>
        <taxon>Dikarya</taxon>
        <taxon>Basidiomycota</taxon>
        <taxon>Pucciniomycotina</taxon>
        <taxon>Pucciniomycetes</taxon>
        <taxon>Pucciniales</taxon>
        <taxon>Pucciniaceae</taxon>
        <taxon>Puccinia</taxon>
    </lineage>
</organism>
<dbReference type="AlphaFoldDB" id="A0A5B0NRC2"/>
<accession>A0A5B0NRC2</accession>
<reference evidence="1 2" key="1">
    <citation type="submission" date="2019-05" db="EMBL/GenBank/DDBJ databases">
        <title>Emergence of the Ug99 lineage of the wheat stem rust pathogen through somatic hybridization.</title>
        <authorList>
            <person name="Li F."/>
            <person name="Upadhyaya N.M."/>
            <person name="Sperschneider J."/>
            <person name="Matny O."/>
            <person name="Nguyen-Phuc H."/>
            <person name="Mago R."/>
            <person name="Raley C."/>
            <person name="Miller M.E."/>
            <person name="Silverstein K.A.T."/>
            <person name="Henningsen E."/>
            <person name="Hirsch C.D."/>
            <person name="Visser B."/>
            <person name="Pretorius Z.A."/>
            <person name="Steffenson B.J."/>
            <person name="Schwessinger B."/>
            <person name="Dodds P.N."/>
            <person name="Figueroa M."/>
        </authorList>
    </citation>
    <scope>NUCLEOTIDE SEQUENCE [LARGE SCALE GENOMIC DNA]</scope>
    <source>
        <strain evidence="1 2">Ug99</strain>
    </source>
</reference>
<name>A0A5B0NRC2_PUCGR</name>
<protein>
    <submittedName>
        <fullName evidence="1">Uncharacterized protein</fullName>
    </submittedName>
</protein>
<gene>
    <name evidence="1" type="ORF">PGTUg99_006105</name>
</gene>
<sequence length="139" mass="15842">MTNRILGLEPYSDSVSYVAAQEWLRLKSVFFFCGIAPVLQVVTRAHCVSSDDLKPLDINQAVKWPDFNAELNCDDQTPSRPARSGPRHAAHKLTDTVAFPPKARREDGRLRHQVIHPSDRSLLRDAFRLLDQARQICHR</sequence>
<dbReference type="EMBL" id="VDEP01000382">
    <property type="protein sequence ID" value="KAA1091781.1"/>
    <property type="molecule type" value="Genomic_DNA"/>
</dbReference>
<comment type="caution">
    <text evidence="1">The sequence shown here is derived from an EMBL/GenBank/DDBJ whole genome shotgun (WGS) entry which is preliminary data.</text>
</comment>
<evidence type="ECO:0000313" key="2">
    <source>
        <dbReference type="Proteomes" id="UP000325313"/>
    </source>
</evidence>
<evidence type="ECO:0000313" key="1">
    <source>
        <dbReference type="EMBL" id="KAA1091781.1"/>
    </source>
</evidence>
<proteinExistence type="predicted"/>
<dbReference type="Proteomes" id="UP000325313">
    <property type="component" value="Unassembled WGS sequence"/>
</dbReference>